<sequence>MNNDYYKKIIYNSGDVFLPESLKHILGIDIIGSSKNTFYISGWSIVHFINGIIVGFLYLYFKYDIHSYTLKLLTLHTFWELWQVLIGMAKPYKLTGRSNLIDSIMDTVLFMLGAYLIRFLMLEVL</sequence>
<name>A0A6C0IJP5_9ZZZZ</name>
<evidence type="ECO:0008006" key="3">
    <source>
        <dbReference type="Google" id="ProtNLM"/>
    </source>
</evidence>
<feature type="transmembrane region" description="Helical" evidence="1">
    <location>
        <begin position="38"/>
        <end position="61"/>
    </location>
</feature>
<keyword evidence="1" id="KW-0472">Membrane</keyword>
<keyword evidence="1" id="KW-0812">Transmembrane</keyword>
<reference evidence="2" key="1">
    <citation type="journal article" date="2020" name="Nature">
        <title>Giant virus diversity and host interactions through global metagenomics.</title>
        <authorList>
            <person name="Schulz F."/>
            <person name="Roux S."/>
            <person name="Paez-Espino D."/>
            <person name="Jungbluth S."/>
            <person name="Walsh D.A."/>
            <person name="Denef V.J."/>
            <person name="McMahon K.D."/>
            <person name="Konstantinidis K.T."/>
            <person name="Eloe-Fadrosh E.A."/>
            <person name="Kyrpides N.C."/>
            <person name="Woyke T."/>
        </authorList>
    </citation>
    <scope>NUCLEOTIDE SEQUENCE</scope>
    <source>
        <strain evidence="2">GVMAG-M-3300023184-89</strain>
    </source>
</reference>
<feature type="transmembrane region" description="Helical" evidence="1">
    <location>
        <begin position="104"/>
        <end position="122"/>
    </location>
</feature>
<organism evidence="2">
    <name type="scientific">viral metagenome</name>
    <dbReference type="NCBI Taxonomy" id="1070528"/>
    <lineage>
        <taxon>unclassified sequences</taxon>
        <taxon>metagenomes</taxon>
        <taxon>organismal metagenomes</taxon>
    </lineage>
</organism>
<keyword evidence="1" id="KW-1133">Transmembrane helix</keyword>
<dbReference type="AlphaFoldDB" id="A0A6C0IJP5"/>
<dbReference type="EMBL" id="MN740193">
    <property type="protein sequence ID" value="QHT92705.1"/>
    <property type="molecule type" value="Genomic_DNA"/>
</dbReference>
<evidence type="ECO:0000313" key="2">
    <source>
        <dbReference type="EMBL" id="QHT92705.1"/>
    </source>
</evidence>
<protein>
    <recommendedName>
        <fullName evidence="3">VanZ-like domain-containing protein</fullName>
    </recommendedName>
</protein>
<evidence type="ECO:0000256" key="1">
    <source>
        <dbReference type="SAM" id="Phobius"/>
    </source>
</evidence>
<proteinExistence type="predicted"/>
<accession>A0A6C0IJP5</accession>